<feature type="binding site" evidence="3">
    <location>
        <position position="148"/>
    </location>
    <ligand>
        <name>a divalent metal cation</name>
        <dbReference type="ChEBI" id="CHEBI:60240"/>
        <label>2</label>
    </ligand>
</feature>
<evidence type="ECO:0000256" key="1">
    <source>
        <dbReference type="ARBA" id="ARBA00022723"/>
    </source>
</evidence>
<dbReference type="PANTHER" id="PTHR46124:SF2">
    <property type="entry name" value="D-AMINOACYL-TRNA DEACYLASE"/>
    <property type="match status" value="1"/>
</dbReference>
<name>A0A4Q0AGI6_9BACT</name>
<feature type="binding site" evidence="3">
    <location>
        <position position="8"/>
    </location>
    <ligand>
        <name>a divalent metal cation</name>
        <dbReference type="ChEBI" id="CHEBI:60240"/>
        <label>1</label>
    </ligand>
</feature>
<dbReference type="AlphaFoldDB" id="A0A4Q0AGI6"/>
<dbReference type="FunFam" id="3.20.20.140:FF:000005">
    <property type="entry name" value="TatD family hydrolase"/>
    <property type="match status" value="1"/>
</dbReference>
<dbReference type="CDD" id="cd01310">
    <property type="entry name" value="TatD_DNAse"/>
    <property type="match status" value="1"/>
</dbReference>
<dbReference type="Pfam" id="PF01026">
    <property type="entry name" value="TatD_DNase"/>
    <property type="match status" value="1"/>
</dbReference>
<accession>A0A4Q0AGI6</accession>
<dbReference type="NCBIfam" id="TIGR00010">
    <property type="entry name" value="YchF/TatD family DNA exonuclease"/>
    <property type="match status" value="1"/>
</dbReference>
<feature type="binding site" evidence="3">
    <location>
        <position position="198"/>
    </location>
    <ligand>
        <name>a divalent metal cation</name>
        <dbReference type="ChEBI" id="CHEBI:60240"/>
        <label>1</label>
    </ligand>
</feature>
<evidence type="ECO:0000313" key="5">
    <source>
        <dbReference type="Proteomes" id="UP000289257"/>
    </source>
</evidence>
<dbReference type="Gene3D" id="3.20.20.140">
    <property type="entry name" value="Metal-dependent hydrolases"/>
    <property type="match status" value="1"/>
</dbReference>
<dbReference type="GO" id="GO:0046872">
    <property type="term" value="F:metal ion binding"/>
    <property type="evidence" value="ECO:0007669"/>
    <property type="project" value="UniProtKB-KW"/>
</dbReference>
<keyword evidence="1 3" id="KW-0479">Metal-binding</keyword>
<dbReference type="SUPFAM" id="SSF51556">
    <property type="entry name" value="Metallo-dependent hydrolases"/>
    <property type="match status" value="1"/>
</dbReference>
<comment type="caution">
    <text evidence="4">The sequence shown here is derived from an EMBL/GenBank/DDBJ whole genome shotgun (WGS) entry which is preliminary data.</text>
</comment>
<dbReference type="PANTHER" id="PTHR46124">
    <property type="entry name" value="D-AMINOACYL-TRNA DEACYLASE"/>
    <property type="match status" value="1"/>
</dbReference>
<feature type="binding site" evidence="3">
    <location>
        <position position="6"/>
    </location>
    <ligand>
        <name>a divalent metal cation</name>
        <dbReference type="ChEBI" id="CHEBI:60240"/>
        <label>1</label>
    </ligand>
</feature>
<protein>
    <submittedName>
        <fullName evidence="4">TatD family deoxyribonuclease</fullName>
    </submittedName>
</protein>
<dbReference type="GO" id="GO:0016788">
    <property type="term" value="F:hydrolase activity, acting on ester bonds"/>
    <property type="evidence" value="ECO:0007669"/>
    <property type="project" value="InterPro"/>
</dbReference>
<keyword evidence="5" id="KW-1185">Reference proteome</keyword>
<evidence type="ECO:0000256" key="3">
    <source>
        <dbReference type="PIRSR" id="PIRSR005902-1"/>
    </source>
</evidence>
<evidence type="ECO:0000256" key="2">
    <source>
        <dbReference type="ARBA" id="ARBA00022801"/>
    </source>
</evidence>
<dbReference type="InterPro" id="IPR001130">
    <property type="entry name" value="TatD-like"/>
</dbReference>
<dbReference type="GO" id="GO:0004536">
    <property type="term" value="F:DNA nuclease activity"/>
    <property type="evidence" value="ECO:0007669"/>
    <property type="project" value="InterPro"/>
</dbReference>
<dbReference type="Proteomes" id="UP000289257">
    <property type="component" value="Unassembled WGS sequence"/>
</dbReference>
<proteinExistence type="predicted"/>
<dbReference type="EMBL" id="SCKX01000001">
    <property type="protein sequence ID" value="RWZ78183.1"/>
    <property type="molecule type" value="Genomic_DNA"/>
</dbReference>
<gene>
    <name evidence="4" type="ORF">EOT05_00210</name>
</gene>
<dbReference type="InterPro" id="IPR032466">
    <property type="entry name" value="Metal_Hydrolase"/>
</dbReference>
<dbReference type="GO" id="GO:0005829">
    <property type="term" value="C:cytosol"/>
    <property type="evidence" value="ECO:0007669"/>
    <property type="project" value="TreeGrafter"/>
</dbReference>
<dbReference type="InterPro" id="IPR015991">
    <property type="entry name" value="TatD/YcfH-like"/>
</dbReference>
<organism evidence="4 5">
    <name type="scientific">Candidatus Microsaccharimonas sossegonensis</name>
    <dbReference type="NCBI Taxonomy" id="2506948"/>
    <lineage>
        <taxon>Bacteria</taxon>
        <taxon>Candidatus Saccharimonadota</taxon>
        <taxon>Candidatus Saccharimonadia</taxon>
        <taxon>Candidatus Saccharimonadales</taxon>
        <taxon>Candidatus Saccharimonadaceae</taxon>
        <taxon>Candidatus Microsaccharimonas</taxon>
    </lineage>
</organism>
<keyword evidence="2" id="KW-0378">Hydrolase</keyword>
<feature type="binding site" evidence="3">
    <location>
        <position position="125"/>
    </location>
    <ligand>
        <name>a divalent metal cation</name>
        <dbReference type="ChEBI" id="CHEBI:60240"/>
        <label>2</label>
    </ligand>
</feature>
<evidence type="ECO:0000313" key="4">
    <source>
        <dbReference type="EMBL" id="RWZ78183.1"/>
    </source>
</evidence>
<feature type="binding site" evidence="3">
    <location>
        <position position="89"/>
    </location>
    <ligand>
        <name>a divalent metal cation</name>
        <dbReference type="ChEBI" id="CHEBI:60240"/>
        <label>1</label>
    </ligand>
</feature>
<sequence length="249" mass="27604">MFIDTHCHIHEADFPLSIDETLSDAKDAGVDTIICVGTSEASSRAALTFATSHQYCWASIGVHPHDTKDGYANIESLAHSSQKIVAIGEIGLDYFYTNSPKDVQIKALEDQIKVAVAHDLPIIFHVRDAFDDFWPIFNKYPGIRGELHSFTDTKANLDIALEKGLYIGVNGISTFTKDEAHKEMFDSIPLDRLLLETDAPFLTPIPFRGKVNQPAYVRNIAEYHAKRRGISLIEIASATTANAKKLFAI</sequence>
<dbReference type="PIRSF" id="PIRSF005902">
    <property type="entry name" value="DNase_TatD"/>
    <property type="match status" value="1"/>
</dbReference>
<reference evidence="4" key="1">
    <citation type="submission" date="2019-01" db="EMBL/GenBank/DDBJ databases">
        <title>Genomic signatures and co-occurrence patterns of the ultra-small Saccharimodia (Patescibacteria phylum) suggest a symbiotic lifestyle.</title>
        <authorList>
            <person name="Lemos L."/>
            <person name="Medeiros J."/>
            <person name="Andreote F."/>
            <person name="Fernandes G."/>
            <person name="Varani A."/>
            <person name="Oliveira G."/>
            <person name="Pylro V."/>
        </authorList>
    </citation>
    <scope>NUCLEOTIDE SEQUENCE [LARGE SCALE GENOMIC DNA]</scope>
    <source>
        <strain evidence="4">AMD02</strain>
    </source>
</reference>